<feature type="active site" evidence="9">
    <location>
        <position position="132"/>
    </location>
</feature>
<dbReference type="Proteomes" id="UP000642920">
    <property type="component" value="Unassembled WGS sequence"/>
</dbReference>
<evidence type="ECO:0000256" key="4">
    <source>
        <dbReference type="ARBA" id="ARBA00022679"/>
    </source>
</evidence>
<evidence type="ECO:0000259" key="10">
    <source>
        <dbReference type="Pfam" id="PF00288"/>
    </source>
</evidence>
<comment type="catalytic activity">
    <reaction evidence="9">
        <text>4-CDP-2-C-methyl-D-erythritol + ATP = 4-CDP-2-C-methyl-D-erythritol 2-phosphate + ADP + H(+)</text>
        <dbReference type="Rhea" id="RHEA:18437"/>
        <dbReference type="ChEBI" id="CHEBI:15378"/>
        <dbReference type="ChEBI" id="CHEBI:30616"/>
        <dbReference type="ChEBI" id="CHEBI:57823"/>
        <dbReference type="ChEBI" id="CHEBI:57919"/>
        <dbReference type="ChEBI" id="CHEBI:456216"/>
        <dbReference type="EC" id="2.7.1.148"/>
    </reaction>
</comment>
<dbReference type="InterPro" id="IPR004424">
    <property type="entry name" value="IspE"/>
</dbReference>
<dbReference type="SUPFAM" id="SSF55060">
    <property type="entry name" value="GHMP Kinase, C-terminal domain"/>
    <property type="match status" value="1"/>
</dbReference>
<feature type="domain" description="GHMP kinase N-terminal" evidence="10">
    <location>
        <begin position="63"/>
        <end position="137"/>
    </location>
</feature>
<keyword evidence="9" id="KW-0414">Isoprene biosynthesis</keyword>
<keyword evidence="13" id="KW-1185">Reference proteome</keyword>
<dbReference type="Gene3D" id="3.30.230.10">
    <property type="match status" value="1"/>
</dbReference>
<dbReference type="InterPro" id="IPR006204">
    <property type="entry name" value="GHMP_kinase_N_dom"/>
</dbReference>
<feature type="active site" evidence="9">
    <location>
        <position position="8"/>
    </location>
</feature>
<dbReference type="GO" id="GO:0050515">
    <property type="term" value="F:4-(cytidine 5'-diphospho)-2-C-methyl-D-erythritol kinase activity"/>
    <property type="evidence" value="ECO:0007669"/>
    <property type="project" value="UniProtKB-UniRule"/>
</dbReference>
<dbReference type="InterPro" id="IPR036554">
    <property type="entry name" value="GHMP_kinase_C_sf"/>
</dbReference>
<dbReference type="PANTHER" id="PTHR43527">
    <property type="entry name" value="4-DIPHOSPHOCYTIDYL-2-C-METHYL-D-ERYTHRITOL KINASE, CHLOROPLASTIC"/>
    <property type="match status" value="1"/>
</dbReference>
<organism evidence="12 13">
    <name type="scientific">Marivirga atlantica</name>
    <dbReference type="NCBI Taxonomy" id="1548457"/>
    <lineage>
        <taxon>Bacteria</taxon>
        <taxon>Pseudomonadati</taxon>
        <taxon>Bacteroidota</taxon>
        <taxon>Cytophagia</taxon>
        <taxon>Cytophagales</taxon>
        <taxon>Marivirgaceae</taxon>
        <taxon>Marivirga</taxon>
    </lineage>
</organism>
<dbReference type="GO" id="GO:0019288">
    <property type="term" value="P:isopentenyl diphosphate biosynthetic process, methylerythritol 4-phosphate pathway"/>
    <property type="evidence" value="ECO:0007669"/>
    <property type="project" value="UniProtKB-UniRule"/>
</dbReference>
<evidence type="ECO:0000256" key="8">
    <source>
        <dbReference type="ARBA" id="ARBA00032554"/>
    </source>
</evidence>
<evidence type="ECO:0000313" key="12">
    <source>
        <dbReference type="EMBL" id="MBL0766157.1"/>
    </source>
</evidence>
<evidence type="ECO:0000256" key="5">
    <source>
        <dbReference type="ARBA" id="ARBA00022741"/>
    </source>
</evidence>
<dbReference type="NCBIfam" id="TIGR00154">
    <property type="entry name" value="ispE"/>
    <property type="match status" value="1"/>
</dbReference>
<evidence type="ECO:0000256" key="9">
    <source>
        <dbReference type="HAMAP-Rule" id="MF_00061"/>
    </source>
</evidence>
<evidence type="ECO:0000256" key="1">
    <source>
        <dbReference type="ARBA" id="ARBA00009684"/>
    </source>
</evidence>
<dbReference type="EMBL" id="JAERQG010000003">
    <property type="protein sequence ID" value="MBL0766157.1"/>
    <property type="molecule type" value="Genomic_DNA"/>
</dbReference>
<evidence type="ECO:0000256" key="2">
    <source>
        <dbReference type="ARBA" id="ARBA00012052"/>
    </source>
</evidence>
<comment type="caution">
    <text evidence="12">The sequence shown here is derived from an EMBL/GenBank/DDBJ whole genome shotgun (WGS) entry which is preliminary data.</text>
</comment>
<keyword evidence="7 9" id="KW-0067">ATP-binding</keyword>
<sequence>MISFPNAKINLGLHITSKRADGYHNIDSCFYPIPLYDVLEIIEANETTLNTSGLDIDGSHSDNLIWKAYNLLKQDYDLSALEIHLLKKIPMGAGMGGGSADGAFMLKLLNEYFKLGLNTKELEKYALQLGSDCPFFVENTAKHVTGRGEIMEPIDLDLKGYWLALIYPGIHISTKEAYSGIVPDNTRASVKEIIEKEPIENWNSLLANDFENTAFKNHPELASYKNELYELGAIYAAMTGSGSTMFGIFKEVVDYPKIDKWLEL</sequence>
<reference evidence="12" key="1">
    <citation type="submission" date="2021-01" db="EMBL/GenBank/DDBJ databases">
        <title>Marivirga sp. nov., isolated from intertidal surface sediments.</title>
        <authorList>
            <person name="Zhang M."/>
        </authorList>
    </citation>
    <scope>NUCLEOTIDE SEQUENCE</scope>
    <source>
        <strain evidence="12">SM1354</strain>
    </source>
</reference>
<evidence type="ECO:0000256" key="7">
    <source>
        <dbReference type="ARBA" id="ARBA00022840"/>
    </source>
</evidence>
<dbReference type="EC" id="2.7.1.148" evidence="2 9"/>
<evidence type="ECO:0000256" key="3">
    <source>
        <dbReference type="ARBA" id="ARBA00017473"/>
    </source>
</evidence>
<dbReference type="InterPro" id="IPR014721">
    <property type="entry name" value="Ribsml_uS5_D2-typ_fold_subgr"/>
</dbReference>
<comment type="function">
    <text evidence="9">Catalyzes the phosphorylation of the position 2 hydroxy group of 4-diphosphocytidyl-2C-methyl-D-erythritol.</text>
</comment>
<comment type="pathway">
    <text evidence="9">Isoprenoid biosynthesis; isopentenyl diphosphate biosynthesis via DXP pathway; isopentenyl diphosphate from 1-deoxy-D-xylulose 5-phosphate: step 3/6.</text>
</comment>
<comment type="similarity">
    <text evidence="1 9">Belongs to the GHMP kinase family. IspE subfamily.</text>
</comment>
<keyword evidence="5 9" id="KW-0547">Nucleotide-binding</keyword>
<evidence type="ECO:0000256" key="6">
    <source>
        <dbReference type="ARBA" id="ARBA00022777"/>
    </source>
</evidence>
<dbReference type="Pfam" id="PF08544">
    <property type="entry name" value="GHMP_kinases_C"/>
    <property type="match status" value="1"/>
</dbReference>
<dbReference type="AlphaFoldDB" id="A0A937DFF2"/>
<dbReference type="SUPFAM" id="SSF54211">
    <property type="entry name" value="Ribosomal protein S5 domain 2-like"/>
    <property type="match status" value="1"/>
</dbReference>
<evidence type="ECO:0000313" key="13">
    <source>
        <dbReference type="Proteomes" id="UP000642920"/>
    </source>
</evidence>
<name>A0A937DFF2_9BACT</name>
<dbReference type="Pfam" id="PF00288">
    <property type="entry name" value="GHMP_kinases_N"/>
    <property type="match status" value="1"/>
</dbReference>
<dbReference type="InterPro" id="IPR020568">
    <property type="entry name" value="Ribosomal_Su5_D2-typ_SF"/>
</dbReference>
<feature type="domain" description="GHMP kinase C-terminal" evidence="11">
    <location>
        <begin position="200"/>
        <end position="250"/>
    </location>
</feature>
<keyword evidence="4 9" id="KW-0808">Transferase</keyword>
<dbReference type="RefSeq" id="WP_201922123.1">
    <property type="nucleotide sequence ID" value="NZ_JAERQG010000003.1"/>
</dbReference>
<dbReference type="GO" id="GO:0005524">
    <property type="term" value="F:ATP binding"/>
    <property type="evidence" value="ECO:0007669"/>
    <property type="project" value="UniProtKB-UniRule"/>
</dbReference>
<dbReference type="GO" id="GO:0016114">
    <property type="term" value="P:terpenoid biosynthetic process"/>
    <property type="evidence" value="ECO:0007669"/>
    <property type="project" value="UniProtKB-UniRule"/>
</dbReference>
<dbReference type="HAMAP" id="MF_00061">
    <property type="entry name" value="IspE"/>
    <property type="match status" value="1"/>
</dbReference>
<evidence type="ECO:0000259" key="11">
    <source>
        <dbReference type="Pfam" id="PF08544"/>
    </source>
</evidence>
<dbReference type="Gene3D" id="3.30.70.890">
    <property type="entry name" value="GHMP kinase, C-terminal domain"/>
    <property type="match status" value="1"/>
</dbReference>
<dbReference type="InterPro" id="IPR013750">
    <property type="entry name" value="GHMP_kinase_C_dom"/>
</dbReference>
<accession>A0A937DFF2</accession>
<dbReference type="PIRSF" id="PIRSF010376">
    <property type="entry name" value="IspE"/>
    <property type="match status" value="1"/>
</dbReference>
<proteinExistence type="inferred from homology"/>
<dbReference type="PANTHER" id="PTHR43527:SF2">
    <property type="entry name" value="4-DIPHOSPHOCYTIDYL-2-C-METHYL-D-ERYTHRITOL KINASE, CHLOROPLASTIC"/>
    <property type="match status" value="1"/>
</dbReference>
<gene>
    <name evidence="9" type="primary">ispE</name>
    <name evidence="12" type="ORF">JKP34_12895</name>
</gene>
<keyword evidence="6 9" id="KW-0418">Kinase</keyword>
<feature type="binding site" evidence="9">
    <location>
        <begin position="90"/>
        <end position="100"/>
    </location>
    <ligand>
        <name>ATP</name>
        <dbReference type="ChEBI" id="CHEBI:30616"/>
    </ligand>
</feature>
<protein>
    <recommendedName>
        <fullName evidence="3 9">4-diphosphocytidyl-2-C-methyl-D-erythritol kinase</fullName>
        <shortName evidence="9">CMK</shortName>
        <ecNumber evidence="2 9">2.7.1.148</ecNumber>
    </recommendedName>
    <alternativeName>
        <fullName evidence="8 9">4-(cytidine-5'-diphospho)-2-C-methyl-D-erythritol kinase</fullName>
    </alternativeName>
</protein>